<comment type="catalytic activity">
    <reaction evidence="7">
        <text>a 2'-deoxyadenosine in DNA + S-adenosyl-L-methionine = an N(6)-methyl-2'-deoxyadenosine in DNA + S-adenosyl-L-homocysteine + H(+)</text>
        <dbReference type="Rhea" id="RHEA:15197"/>
        <dbReference type="Rhea" id="RHEA-COMP:12418"/>
        <dbReference type="Rhea" id="RHEA-COMP:12419"/>
        <dbReference type="ChEBI" id="CHEBI:15378"/>
        <dbReference type="ChEBI" id="CHEBI:57856"/>
        <dbReference type="ChEBI" id="CHEBI:59789"/>
        <dbReference type="ChEBI" id="CHEBI:90615"/>
        <dbReference type="ChEBI" id="CHEBI:90616"/>
        <dbReference type="EC" id="2.1.1.72"/>
    </reaction>
</comment>
<dbReference type="RefSeq" id="WP_262565643.1">
    <property type="nucleotide sequence ID" value="NZ_JAPFCC010000001.1"/>
</dbReference>
<sequence length="719" mass="83393">MKTQELYQKYKKHIDLIWEIANLLRGPYRPPQYRRVMLPMIVLRRLDSVLEPHSKEVRKKYLELKEQGLLSAVIEKKIDHDFNLNFHNTSEFTFNNLLNDPNELARNLGNYIAGFSSKARDILQKFKFEEEIEKLDEANRLFELVKKFKDVDLHPDRIPNMAMGYIFEDLVRRFNEQANEEAGDHFTPREVIKLMVHLLYTKDEDIYKKGIARKIYDPTCGTGGMLSVSEEYINEHNPDANLELYGQEYNPESYAICGSDLLIKGENVDNIVFGDTLGDGKTDDGLPDHKFHYMLANPPFGVEWKPEKNEVTSEHNELGFRGRFGPGLPRINDGALLFLLHMMSKMQPTPEQKGTGSRIAIVFNGSPLFTGDAGSGESNIRRWIIEKDYLETVVALPDQLFYNTGIYTYVWIVTNRKSAERKGKVQLINATDYFVKMKKSLGDKRNEIGDGDDGKPNHIAKITRMYGEFTETEHSKIFDNHEFGYLKMTVERPKRFNFQVNEQRIGCLRRTAWFLELAISKKRKNREQAEQEEAAGRLRQQEILRVVEAITDDTLYKSRTPFENMLKEAFKGSTEKWSAKLRDTLIDAFAEEDKTAEPFHNAKGELVPDPKLRDTENVDLPMDIALPLPLTYPDKKNKGKIDNTELLELVKDHCEQYLKDEVLPYRDDAWIDHSKTKVGYEIPFNRHFYQYQPPRPLSDIEADIKGLEDRIVKMLAEVV</sequence>
<gene>
    <name evidence="10" type="ORF">NX722_25420</name>
</gene>
<dbReference type="InterPro" id="IPR051537">
    <property type="entry name" value="DNA_Adenine_Mtase"/>
</dbReference>
<keyword evidence="11" id="KW-1185">Reference proteome</keyword>
<dbReference type="EMBL" id="JAPFCC010000001">
    <property type="protein sequence ID" value="MCW7555908.1"/>
    <property type="molecule type" value="Genomic_DNA"/>
</dbReference>
<dbReference type="InterPro" id="IPR003356">
    <property type="entry name" value="DNA_methylase_A-5"/>
</dbReference>
<name>A0ABT3N2P2_9GAMM</name>
<evidence type="ECO:0000259" key="9">
    <source>
        <dbReference type="Pfam" id="PF12161"/>
    </source>
</evidence>
<evidence type="ECO:0000256" key="7">
    <source>
        <dbReference type="ARBA" id="ARBA00047942"/>
    </source>
</evidence>
<comment type="caution">
    <text evidence="10">The sequence shown here is derived from an EMBL/GenBank/DDBJ whole genome shotgun (WGS) entry which is preliminary data.</text>
</comment>
<keyword evidence="5" id="KW-0949">S-adenosyl-L-methionine</keyword>
<organism evidence="10 11">
    <name type="scientific">Endozoicomonas gorgoniicola</name>
    <dbReference type="NCBI Taxonomy" id="1234144"/>
    <lineage>
        <taxon>Bacteria</taxon>
        <taxon>Pseudomonadati</taxon>
        <taxon>Pseudomonadota</taxon>
        <taxon>Gammaproteobacteria</taxon>
        <taxon>Oceanospirillales</taxon>
        <taxon>Endozoicomonadaceae</taxon>
        <taxon>Endozoicomonas</taxon>
    </lineage>
</organism>
<evidence type="ECO:0000256" key="5">
    <source>
        <dbReference type="ARBA" id="ARBA00022691"/>
    </source>
</evidence>
<comment type="similarity">
    <text evidence="1">Belongs to the N(4)/N(6)-methyltransferase family.</text>
</comment>
<dbReference type="Gene3D" id="3.40.50.150">
    <property type="entry name" value="Vaccinia Virus protein VP39"/>
    <property type="match status" value="1"/>
</dbReference>
<keyword evidence="3" id="KW-0489">Methyltransferase</keyword>
<keyword evidence="6" id="KW-0680">Restriction system</keyword>
<dbReference type="Gene3D" id="1.20.1260.30">
    <property type="match status" value="1"/>
</dbReference>
<proteinExistence type="inferred from homology"/>
<dbReference type="PANTHER" id="PTHR42933:SF3">
    <property type="entry name" value="TYPE I RESTRICTION ENZYME MJAVIII METHYLASE SUBUNIT"/>
    <property type="match status" value="1"/>
</dbReference>
<feature type="domain" description="DNA methylase adenine-specific" evidence="8">
    <location>
        <begin position="162"/>
        <end position="473"/>
    </location>
</feature>
<dbReference type="PROSITE" id="PS00092">
    <property type="entry name" value="N6_MTASE"/>
    <property type="match status" value="1"/>
</dbReference>
<evidence type="ECO:0000256" key="1">
    <source>
        <dbReference type="ARBA" id="ARBA00006594"/>
    </source>
</evidence>
<keyword evidence="4" id="KW-0808">Transferase</keyword>
<evidence type="ECO:0000313" key="10">
    <source>
        <dbReference type="EMBL" id="MCW7555908.1"/>
    </source>
</evidence>
<feature type="domain" description="N6 adenine-specific DNA methyltransferase N-terminal" evidence="9">
    <location>
        <begin position="17"/>
        <end position="148"/>
    </location>
</feature>
<dbReference type="SUPFAM" id="SSF53335">
    <property type="entry name" value="S-adenosyl-L-methionine-dependent methyltransferases"/>
    <property type="match status" value="1"/>
</dbReference>
<dbReference type="InterPro" id="IPR029063">
    <property type="entry name" value="SAM-dependent_MTases_sf"/>
</dbReference>
<dbReference type="Proteomes" id="UP001209854">
    <property type="component" value="Unassembled WGS sequence"/>
</dbReference>
<evidence type="ECO:0000256" key="6">
    <source>
        <dbReference type="ARBA" id="ARBA00022747"/>
    </source>
</evidence>
<protein>
    <recommendedName>
        <fullName evidence="2">site-specific DNA-methyltransferase (adenine-specific)</fullName>
        <ecNumber evidence="2">2.1.1.72</ecNumber>
    </recommendedName>
</protein>
<reference evidence="10 11" key="1">
    <citation type="submission" date="2022-10" db="EMBL/GenBank/DDBJ databases">
        <title>High-quality genome sequences of two octocoral-associated bacteria, Endozoicomonas euniceicola EF212 and Endozoicomonas gorgoniicola PS125.</title>
        <authorList>
            <person name="Chiou Y.-J."/>
            <person name="Chen Y.-H."/>
        </authorList>
    </citation>
    <scope>NUCLEOTIDE SEQUENCE [LARGE SCALE GENOMIC DNA]</scope>
    <source>
        <strain evidence="10 11">PS125</strain>
    </source>
</reference>
<dbReference type="PANTHER" id="PTHR42933">
    <property type="entry name" value="SLR6095 PROTEIN"/>
    <property type="match status" value="1"/>
</dbReference>
<dbReference type="InterPro" id="IPR022749">
    <property type="entry name" value="D12N6_MeTrfase_N"/>
</dbReference>
<evidence type="ECO:0000256" key="2">
    <source>
        <dbReference type="ARBA" id="ARBA00011900"/>
    </source>
</evidence>
<evidence type="ECO:0000259" key="8">
    <source>
        <dbReference type="Pfam" id="PF02384"/>
    </source>
</evidence>
<dbReference type="EC" id="2.1.1.72" evidence="2"/>
<dbReference type="InterPro" id="IPR002052">
    <property type="entry name" value="DNA_methylase_N6_adenine_CS"/>
</dbReference>
<evidence type="ECO:0000313" key="11">
    <source>
        <dbReference type="Proteomes" id="UP001209854"/>
    </source>
</evidence>
<dbReference type="InterPro" id="IPR038333">
    <property type="entry name" value="T1MK-like_N_sf"/>
</dbReference>
<evidence type="ECO:0000256" key="3">
    <source>
        <dbReference type="ARBA" id="ARBA00022603"/>
    </source>
</evidence>
<dbReference type="Pfam" id="PF12161">
    <property type="entry name" value="HsdM_N"/>
    <property type="match status" value="1"/>
</dbReference>
<dbReference type="PRINTS" id="PR00507">
    <property type="entry name" value="N12N6MTFRASE"/>
</dbReference>
<accession>A0ABT3N2P2</accession>
<evidence type="ECO:0000256" key="4">
    <source>
        <dbReference type="ARBA" id="ARBA00022679"/>
    </source>
</evidence>
<dbReference type="Pfam" id="PF02384">
    <property type="entry name" value="N6_Mtase"/>
    <property type="match status" value="1"/>
</dbReference>